<sequence>MTRALRNYPPGSCLHVIQRGDNRRACFHDDQDKAHYRGLLSEHSLRTGCDIHAYVLMTNHVHLLLTVHERNAQSQLMKAISQFTAHWMHVRNGTTGTMWEGRYHASLIDSEAYLLTCQRYIELNPVRAGIVSYPGHYPWSSYRTNAEEMVDDWLVPHGVYLGLGRDGPSRQSAYRALFELPLTESDLMRIRFAIQNDFAMRKPGKPGSDPRV</sequence>
<dbReference type="OrthoDB" id="9814067at2"/>
<dbReference type="SUPFAM" id="SSF143422">
    <property type="entry name" value="Transposase IS200-like"/>
    <property type="match status" value="1"/>
</dbReference>
<evidence type="ECO:0000313" key="2">
    <source>
        <dbReference type="EMBL" id="MTW11079.1"/>
    </source>
</evidence>
<name>A0A6L6QFT3_9BURK</name>
<keyword evidence="3" id="KW-1185">Reference proteome</keyword>
<dbReference type="PANTHER" id="PTHR34322:SF2">
    <property type="entry name" value="TRANSPOSASE IS200-LIKE DOMAIN-CONTAINING PROTEIN"/>
    <property type="match status" value="1"/>
</dbReference>
<dbReference type="Gene3D" id="3.30.70.1290">
    <property type="entry name" value="Transposase IS200-like"/>
    <property type="match status" value="1"/>
</dbReference>
<reference evidence="2 3" key="1">
    <citation type="submission" date="2019-11" db="EMBL/GenBank/DDBJ databases">
        <title>Type strains purchased from KCTC, JCM and DSMZ.</title>
        <authorList>
            <person name="Lu H."/>
        </authorList>
    </citation>
    <scope>NUCLEOTIDE SEQUENCE [LARGE SCALE GENOMIC DNA]</scope>
    <source>
        <strain evidence="2 3">JCM 31587</strain>
    </source>
</reference>
<dbReference type="SMART" id="SM01321">
    <property type="entry name" value="Y1_Tnp"/>
    <property type="match status" value="1"/>
</dbReference>
<dbReference type="InterPro" id="IPR036515">
    <property type="entry name" value="Transposase_17_sf"/>
</dbReference>
<dbReference type="InterPro" id="IPR002686">
    <property type="entry name" value="Transposase_17"/>
</dbReference>
<dbReference type="GO" id="GO:0004803">
    <property type="term" value="F:transposase activity"/>
    <property type="evidence" value="ECO:0007669"/>
    <property type="project" value="InterPro"/>
</dbReference>
<evidence type="ECO:0000259" key="1">
    <source>
        <dbReference type="SMART" id="SM01321"/>
    </source>
</evidence>
<proteinExistence type="predicted"/>
<feature type="domain" description="Transposase IS200-like" evidence="1">
    <location>
        <begin position="9"/>
        <end position="124"/>
    </location>
</feature>
<dbReference type="RefSeq" id="WP_155454026.1">
    <property type="nucleotide sequence ID" value="NZ_WNKX01000006.1"/>
</dbReference>
<gene>
    <name evidence="2" type="ORF">GM658_10740</name>
</gene>
<dbReference type="PANTHER" id="PTHR34322">
    <property type="entry name" value="TRANSPOSASE, Y1_TNP DOMAIN-CONTAINING"/>
    <property type="match status" value="1"/>
</dbReference>
<dbReference type="GO" id="GO:0006313">
    <property type="term" value="P:DNA transposition"/>
    <property type="evidence" value="ECO:0007669"/>
    <property type="project" value="InterPro"/>
</dbReference>
<accession>A0A6L6QFT3</accession>
<dbReference type="AlphaFoldDB" id="A0A6L6QFT3"/>
<comment type="caution">
    <text evidence="2">The sequence shown here is derived from an EMBL/GenBank/DDBJ whole genome shotgun (WGS) entry which is preliminary data.</text>
</comment>
<dbReference type="Proteomes" id="UP000472320">
    <property type="component" value="Unassembled WGS sequence"/>
</dbReference>
<organism evidence="2 3">
    <name type="scientific">Massilia eburnea</name>
    <dbReference type="NCBI Taxonomy" id="1776165"/>
    <lineage>
        <taxon>Bacteria</taxon>
        <taxon>Pseudomonadati</taxon>
        <taxon>Pseudomonadota</taxon>
        <taxon>Betaproteobacteria</taxon>
        <taxon>Burkholderiales</taxon>
        <taxon>Oxalobacteraceae</taxon>
        <taxon>Telluria group</taxon>
        <taxon>Massilia</taxon>
    </lineage>
</organism>
<protein>
    <submittedName>
        <fullName evidence="2">Transposase</fullName>
    </submittedName>
</protein>
<dbReference type="EMBL" id="WNKX01000006">
    <property type="protein sequence ID" value="MTW11079.1"/>
    <property type="molecule type" value="Genomic_DNA"/>
</dbReference>
<dbReference type="Pfam" id="PF01797">
    <property type="entry name" value="Y1_Tnp"/>
    <property type="match status" value="1"/>
</dbReference>
<evidence type="ECO:0000313" key="3">
    <source>
        <dbReference type="Proteomes" id="UP000472320"/>
    </source>
</evidence>
<dbReference type="GO" id="GO:0003677">
    <property type="term" value="F:DNA binding"/>
    <property type="evidence" value="ECO:0007669"/>
    <property type="project" value="InterPro"/>
</dbReference>